<reference evidence="1" key="2">
    <citation type="submission" date="2020-10" db="EMBL/GenBank/DDBJ databases">
        <authorList>
            <person name="Cooper E.A."/>
            <person name="Brenton Z.W."/>
            <person name="Flinn B.S."/>
            <person name="Jenkins J."/>
            <person name="Shu S."/>
            <person name="Flowers D."/>
            <person name="Luo F."/>
            <person name="Wang Y."/>
            <person name="Xia P."/>
            <person name="Barry K."/>
            <person name="Daum C."/>
            <person name="Lipzen A."/>
            <person name="Yoshinaga Y."/>
            <person name="Schmutz J."/>
            <person name="Saski C."/>
            <person name="Vermerris W."/>
            <person name="Kresovich S."/>
        </authorList>
    </citation>
    <scope>NUCLEOTIDE SEQUENCE</scope>
</reference>
<reference evidence="1" key="1">
    <citation type="journal article" date="2019" name="BMC Genomics">
        <title>A new reference genome for Sorghum bicolor reveals high levels of sequence similarity between sweet and grain genotypes: implications for the genetics of sugar metabolism.</title>
        <authorList>
            <person name="Cooper E.A."/>
            <person name="Brenton Z.W."/>
            <person name="Flinn B.S."/>
            <person name="Jenkins J."/>
            <person name="Shu S."/>
            <person name="Flowers D."/>
            <person name="Luo F."/>
            <person name="Wang Y."/>
            <person name="Xia P."/>
            <person name="Barry K."/>
            <person name="Daum C."/>
            <person name="Lipzen A."/>
            <person name="Yoshinaga Y."/>
            <person name="Schmutz J."/>
            <person name="Saski C."/>
            <person name="Vermerris W."/>
            <person name="Kresovich S."/>
        </authorList>
    </citation>
    <scope>NUCLEOTIDE SEQUENCE</scope>
</reference>
<organism evidence="1 2">
    <name type="scientific">Sorghum bicolor</name>
    <name type="common">Sorghum</name>
    <name type="synonym">Sorghum vulgare</name>
    <dbReference type="NCBI Taxonomy" id="4558"/>
    <lineage>
        <taxon>Eukaryota</taxon>
        <taxon>Viridiplantae</taxon>
        <taxon>Streptophyta</taxon>
        <taxon>Embryophyta</taxon>
        <taxon>Tracheophyta</taxon>
        <taxon>Spermatophyta</taxon>
        <taxon>Magnoliopsida</taxon>
        <taxon>Liliopsida</taxon>
        <taxon>Poales</taxon>
        <taxon>Poaceae</taxon>
        <taxon>PACMAD clade</taxon>
        <taxon>Panicoideae</taxon>
        <taxon>Andropogonodae</taxon>
        <taxon>Andropogoneae</taxon>
        <taxon>Sorghinae</taxon>
        <taxon>Sorghum</taxon>
    </lineage>
</organism>
<proteinExistence type="predicted"/>
<dbReference type="AlphaFoldDB" id="A0A921RAC3"/>
<sequence length="63" mass="6902">MARSLDTMLCEFPSNSVKTLLSVPSFCDKWRDVSVCSIETISSCTTPVVASQGIQLYGMLLLK</sequence>
<gene>
    <name evidence="1" type="ORF">BDA96_03G062300</name>
</gene>
<dbReference type="EMBL" id="CM027682">
    <property type="protein sequence ID" value="KAG0536420.1"/>
    <property type="molecule type" value="Genomic_DNA"/>
</dbReference>
<evidence type="ECO:0000313" key="1">
    <source>
        <dbReference type="EMBL" id="KAG0536420.1"/>
    </source>
</evidence>
<accession>A0A921RAC3</accession>
<comment type="caution">
    <text evidence="1">The sequence shown here is derived from an EMBL/GenBank/DDBJ whole genome shotgun (WGS) entry which is preliminary data.</text>
</comment>
<dbReference type="Proteomes" id="UP000807115">
    <property type="component" value="Chromosome 3"/>
</dbReference>
<name>A0A921RAC3_SORBI</name>
<protein>
    <submittedName>
        <fullName evidence="1">Uncharacterized protein</fullName>
    </submittedName>
</protein>
<evidence type="ECO:0000313" key="2">
    <source>
        <dbReference type="Proteomes" id="UP000807115"/>
    </source>
</evidence>